<evidence type="ECO:0000313" key="11">
    <source>
        <dbReference type="Proteomes" id="UP000694888"/>
    </source>
</evidence>
<gene>
    <name evidence="12" type="primary">LOC101849603</name>
</gene>
<proteinExistence type="predicted"/>
<name>A0ABM0ZWV4_APLCA</name>
<keyword evidence="2" id="KW-0433">Leucine-rich repeat</keyword>
<dbReference type="InterPro" id="IPR032675">
    <property type="entry name" value="LRR_dom_sf"/>
</dbReference>
<dbReference type="InterPro" id="IPR003591">
    <property type="entry name" value="Leu-rich_rpt_typical-subtyp"/>
</dbReference>
<keyword evidence="3 9" id="KW-0812">Transmembrane</keyword>
<reference evidence="12" key="1">
    <citation type="submission" date="2025-08" db="UniProtKB">
        <authorList>
            <consortium name="RefSeq"/>
        </authorList>
    </citation>
    <scope>IDENTIFICATION</scope>
</reference>
<evidence type="ECO:0000256" key="9">
    <source>
        <dbReference type="SAM" id="Phobius"/>
    </source>
</evidence>
<dbReference type="InterPro" id="IPR001611">
    <property type="entry name" value="Leu-rich_rpt"/>
</dbReference>
<dbReference type="GeneID" id="101849603"/>
<dbReference type="PANTHER" id="PTHR24365:SF541">
    <property type="entry name" value="PROTEIN TOLL-RELATED"/>
    <property type="match status" value="1"/>
</dbReference>
<evidence type="ECO:0000256" key="8">
    <source>
        <dbReference type="ARBA" id="ARBA00023180"/>
    </source>
</evidence>
<feature type="chain" id="PRO_5047395993" evidence="10">
    <location>
        <begin position="22"/>
        <end position="738"/>
    </location>
</feature>
<dbReference type="Gene3D" id="3.80.10.10">
    <property type="entry name" value="Ribonuclease Inhibitor"/>
    <property type="match status" value="3"/>
</dbReference>
<evidence type="ECO:0000256" key="5">
    <source>
        <dbReference type="ARBA" id="ARBA00022737"/>
    </source>
</evidence>
<comment type="subcellular location">
    <subcellularLocation>
        <location evidence="1">Membrane</location>
        <topology evidence="1">Single-pass membrane protein</topology>
    </subcellularLocation>
</comment>
<dbReference type="SMART" id="SM00369">
    <property type="entry name" value="LRR_TYP"/>
    <property type="match status" value="5"/>
</dbReference>
<evidence type="ECO:0000256" key="2">
    <source>
        <dbReference type="ARBA" id="ARBA00022614"/>
    </source>
</evidence>
<evidence type="ECO:0000256" key="10">
    <source>
        <dbReference type="SAM" id="SignalP"/>
    </source>
</evidence>
<feature type="signal peptide" evidence="10">
    <location>
        <begin position="1"/>
        <end position="21"/>
    </location>
</feature>
<sequence length="738" mass="84270">MSPTPTVILLFLMASSFPCWLKISVSATARTDESPCVVTGDTERGGEYVNCSSKGLTSLQPSWFPDTATTLNLDHNDLHFLDSGTFRRLNKLKVLSVRYSNVYKVQENALMGLGRLEELNLENNNIDLSQIPPRIFSHVPNVVNLYLKGNRNGETKHPHKAFAKTFSDLKQLQRLSLDRNSTLYLGQDFASLENLIYLHIDCSNVTKITNESLAGFQNVSLQELVLASSTMGYEVAFETGVFRYLETLQVLRMKETSISNKIVLRSLWPFENKTMTVIQLESLGLQGTWATPEKMFADGDIKKDDVKYLRGICFLQLIWNKCSIGSMDSRGFDGPSNMKRCVRSLQFTKQLLGRLHQQRVLLLNIFQFQRLEELQYGGFEWCGPDIHFKLSSYQNVSSEYQTSSEHFETFKGETMLTSSKIHDRLNSDKKATVFQRRHFSHLKPVPQTSTALDKSAFSIKIPKTLKQCIFFGSLGVFPIHNFHVWGGENFREFRYVSSSRLEMYGIITGLENTTLVDITRSEVKRFIRVNFFKMFPNAQTIILNSLASKDFLHLIFDERWFDATPKLEHVEVSDNRLHSFPRRTFSTNWKLTTVVLTQNKFTSLGLDVSNMPALKVLDLRHNAISTLEQQEMTALDKHPQTKAHGLSLLLGGNPIHCLCSRLSFLIWLHTTLVRLDNSGNYTCTDDRGYSISTGDLATAKAIWRRCEGRRALLVSFCLLLALAFGFMTLYKWRRFKTA</sequence>
<dbReference type="Pfam" id="PF13855">
    <property type="entry name" value="LRR_8"/>
    <property type="match status" value="2"/>
</dbReference>
<keyword evidence="8" id="KW-0325">Glycoprotein</keyword>
<feature type="transmembrane region" description="Helical" evidence="9">
    <location>
        <begin position="711"/>
        <end position="730"/>
    </location>
</feature>
<feature type="non-terminal residue" evidence="12">
    <location>
        <position position="738"/>
    </location>
</feature>
<evidence type="ECO:0000256" key="1">
    <source>
        <dbReference type="ARBA" id="ARBA00004167"/>
    </source>
</evidence>
<keyword evidence="4 10" id="KW-0732">Signal</keyword>
<keyword evidence="11" id="KW-1185">Reference proteome</keyword>
<evidence type="ECO:0000256" key="6">
    <source>
        <dbReference type="ARBA" id="ARBA00022989"/>
    </source>
</evidence>
<keyword evidence="5" id="KW-0677">Repeat</keyword>
<keyword evidence="6 9" id="KW-1133">Transmembrane helix</keyword>
<dbReference type="RefSeq" id="XP_012936162.1">
    <property type="nucleotide sequence ID" value="XM_013080708.1"/>
</dbReference>
<protein>
    <submittedName>
        <fullName evidence="12">Uncharacterized protein LOC101849603</fullName>
    </submittedName>
</protein>
<evidence type="ECO:0000256" key="7">
    <source>
        <dbReference type="ARBA" id="ARBA00023136"/>
    </source>
</evidence>
<organism evidence="11 12">
    <name type="scientific">Aplysia californica</name>
    <name type="common">California sea hare</name>
    <dbReference type="NCBI Taxonomy" id="6500"/>
    <lineage>
        <taxon>Eukaryota</taxon>
        <taxon>Metazoa</taxon>
        <taxon>Spiralia</taxon>
        <taxon>Lophotrochozoa</taxon>
        <taxon>Mollusca</taxon>
        <taxon>Gastropoda</taxon>
        <taxon>Heterobranchia</taxon>
        <taxon>Euthyneura</taxon>
        <taxon>Tectipleura</taxon>
        <taxon>Aplysiida</taxon>
        <taxon>Aplysioidea</taxon>
        <taxon>Aplysiidae</taxon>
        <taxon>Aplysia</taxon>
    </lineage>
</organism>
<evidence type="ECO:0000313" key="12">
    <source>
        <dbReference type="RefSeq" id="XP_012936162.1"/>
    </source>
</evidence>
<dbReference type="PANTHER" id="PTHR24365">
    <property type="entry name" value="TOLL-LIKE RECEPTOR"/>
    <property type="match status" value="1"/>
</dbReference>
<dbReference type="SUPFAM" id="SSF52058">
    <property type="entry name" value="L domain-like"/>
    <property type="match status" value="1"/>
</dbReference>
<keyword evidence="7 9" id="KW-0472">Membrane</keyword>
<evidence type="ECO:0000256" key="3">
    <source>
        <dbReference type="ARBA" id="ARBA00022692"/>
    </source>
</evidence>
<accession>A0ABM0ZWV4</accession>
<dbReference type="Proteomes" id="UP000694888">
    <property type="component" value="Unplaced"/>
</dbReference>
<evidence type="ECO:0000256" key="4">
    <source>
        <dbReference type="ARBA" id="ARBA00022729"/>
    </source>
</evidence>